<accession>A0A9W4E0A1</accession>
<dbReference type="Gene3D" id="2.30.30.440">
    <property type="entry name" value="Domain of unknown function DUF1918"/>
    <property type="match status" value="1"/>
</dbReference>
<protein>
    <recommendedName>
        <fullName evidence="1">DUF1918 domain-containing protein</fullName>
    </recommendedName>
</protein>
<keyword evidence="3" id="KW-1185">Reference proteome</keyword>
<evidence type="ECO:0000259" key="1">
    <source>
        <dbReference type="Pfam" id="PF08940"/>
    </source>
</evidence>
<name>A0A9W4E0A1_9ACTN</name>
<dbReference type="SUPFAM" id="SSF50118">
    <property type="entry name" value="Cell growth inhibitor/plasmid maintenance toxic component"/>
    <property type="match status" value="1"/>
</dbReference>
<evidence type="ECO:0000313" key="2">
    <source>
        <dbReference type="EMBL" id="CAG6399099.1"/>
    </source>
</evidence>
<dbReference type="Proteomes" id="UP001152519">
    <property type="component" value="Unassembled WGS sequence"/>
</dbReference>
<gene>
    <name evidence="2" type="ORF">SCOCK_80254</name>
</gene>
<sequence length="71" mass="7937">MRAHTGDWIVVESLHLGGERRRGQIVRLEHPDGSPPYVVHWTDHDRETVFFPGPEAHLEFAGKSAAGGHQT</sequence>
<dbReference type="EMBL" id="CAJSLV010000114">
    <property type="protein sequence ID" value="CAG6399099.1"/>
    <property type="molecule type" value="Genomic_DNA"/>
</dbReference>
<comment type="caution">
    <text evidence="2">The sequence shown here is derived from an EMBL/GenBank/DDBJ whole genome shotgun (WGS) entry which is preliminary data.</text>
</comment>
<organism evidence="2 3">
    <name type="scientific">Actinacidiphila cocklensis</name>
    <dbReference type="NCBI Taxonomy" id="887465"/>
    <lineage>
        <taxon>Bacteria</taxon>
        <taxon>Bacillati</taxon>
        <taxon>Actinomycetota</taxon>
        <taxon>Actinomycetes</taxon>
        <taxon>Kitasatosporales</taxon>
        <taxon>Streptomycetaceae</taxon>
        <taxon>Actinacidiphila</taxon>
    </lineage>
</organism>
<dbReference type="AlphaFoldDB" id="A0A9W4E0A1"/>
<feature type="domain" description="DUF1918" evidence="1">
    <location>
        <begin position="1"/>
        <end position="57"/>
    </location>
</feature>
<evidence type="ECO:0000313" key="3">
    <source>
        <dbReference type="Proteomes" id="UP001152519"/>
    </source>
</evidence>
<proteinExistence type="predicted"/>
<dbReference type="RefSeq" id="WP_251501366.1">
    <property type="nucleotide sequence ID" value="NZ_CAJSLV010000114.1"/>
</dbReference>
<reference evidence="2" key="1">
    <citation type="submission" date="2021-05" db="EMBL/GenBank/DDBJ databases">
        <authorList>
            <person name="Arsene-Ploetze F."/>
        </authorList>
    </citation>
    <scope>NUCLEOTIDE SEQUENCE</scope>
    <source>
        <strain evidence="2">DSM 42138</strain>
    </source>
</reference>
<dbReference type="InterPro" id="IPR015035">
    <property type="entry name" value="DUF1918"/>
</dbReference>
<dbReference type="Pfam" id="PF08940">
    <property type="entry name" value="DUF1918"/>
    <property type="match status" value="1"/>
</dbReference>